<dbReference type="STRING" id="1797197.A2Y75_08435"/>
<dbReference type="EMBL" id="MELK01000004">
    <property type="protein sequence ID" value="OFW60374.1"/>
    <property type="molecule type" value="Genomic_DNA"/>
</dbReference>
<dbReference type="PANTHER" id="PTHR42856:SF1">
    <property type="entry name" value="ACYL-COENZYME A THIOESTERASE PAAI"/>
    <property type="match status" value="1"/>
</dbReference>
<gene>
    <name evidence="3" type="ORF">A2Y75_08435</name>
</gene>
<dbReference type="AlphaFoldDB" id="A0A1F2WTZ0"/>
<dbReference type="Gene3D" id="3.10.129.10">
    <property type="entry name" value="Hotdog Thioesterase"/>
    <property type="match status" value="1"/>
</dbReference>
<evidence type="ECO:0000256" key="1">
    <source>
        <dbReference type="ARBA" id="ARBA00022801"/>
    </source>
</evidence>
<reference evidence="3 4" key="1">
    <citation type="journal article" date="2016" name="Nat. Commun.">
        <title>Thousands of microbial genomes shed light on interconnected biogeochemical processes in an aquifer system.</title>
        <authorList>
            <person name="Anantharaman K."/>
            <person name="Brown C.T."/>
            <person name="Hug L.A."/>
            <person name="Sharon I."/>
            <person name="Castelle C.J."/>
            <person name="Probst A.J."/>
            <person name="Thomas B.C."/>
            <person name="Singh A."/>
            <person name="Wilkins M.J."/>
            <person name="Karaoz U."/>
            <person name="Brodie E.L."/>
            <person name="Williams K.H."/>
            <person name="Hubbard S.S."/>
            <person name="Banfield J.F."/>
        </authorList>
    </citation>
    <scope>NUCLEOTIDE SEQUENCE [LARGE SCALE GENOMIC DNA]</scope>
</reference>
<dbReference type="GO" id="GO:0016289">
    <property type="term" value="F:acyl-CoA hydrolase activity"/>
    <property type="evidence" value="ECO:0007669"/>
    <property type="project" value="TreeGrafter"/>
</dbReference>
<evidence type="ECO:0000259" key="2">
    <source>
        <dbReference type="Pfam" id="PF03061"/>
    </source>
</evidence>
<dbReference type="InterPro" id="IPR052723">
    <property type="entry name" value="Acyl-CoA_thioesterase_PaaI"/>
</dbReference>
<evidence type="ECO:0000313" key="3">
    <source>
        <dbReference type="EMBL" id="OFW60374.1"/>
    </source>
</evidence>
<dbReference type="InterPro" id="IPR029069">
    <property type="entry name" value="HotDog_dom_sf"/>
</dbReference>
<dbReference type="SUPFAM" id="SSF54637">
    <property type="entry name" value="Thioesterase/thiol ester dehydrase-isomerase"/>
    <property type="match status" value="1"/>
</dbReference>
<dbReference type="PANTHER" id="PTHR42856">
    <property type="entry name" value="ACYL-COENZYME A THIOESTERASE PAAI"/>
    <property type="match status" value="1"/>
</dbReference>
<evidence type="ECO:0000313" key="4">
    <source>
        <dbReference type="Proteomes" id="UP000177876"/>
    </source>
</evidence>
<dbReference type="InterPro" id="IPR006683">
    <property type="entry name" value="Thioestr_dom"/>
</dbReference>
<dbReference type="InterPro" id="IPR003736">
    <property type="entry name" value="PAAI_dom"/>
</dbReference>
<name>A0A1F2WTZ0_9ACTN</name>
<feature type="domain" description="Thioesterase" evidence="2">
    <location>
        <begin position="48"/>
        <end position="121"/>
    </location>
</feature>
<organism evidence="3 4">
    <name type="scientific">Candidatus Solincola sediminis</name>
    <dbReference type="NCBI Taxonomy" id="1797199"/>
    <lineage>
        <taxon>Bacteria</taxon>
        <taxon>Bacillati</taxon>
        <taxon>Actinomycetota</taxon>
        <taxon>Candidatus Geothermincolia</taxon>
        <taxon>Candidatus Geothermincolales</taxon>
        <taxon>Candidatus Geothermincolaceae</taxon>
        <taxon>Candidatus Solincola</taxon>
    </lineage>
</organism>
<dbReference type="Proteomes" id="UP000177876">
    <property type="component" value="Unassembled WGS sequence"/>
</dbReference>
<dbReference type="NCBIfam" id="TIGR00369">
    <property type="entry name" value="unchar_dom_1"/>
    <property type="match status" value="1"/>
</dbReference>
<dbReference type="Pfam" id="PF03061">
    <property type="entry name" value="4HBT"/>
    <property type="match status" value="1"/>
</dbReference>
<protein>
    <recommendedName>
        <fullName evidence="2">Thioesterase domain-containing protein</fullName>
    </recommendedName>
</protein>
<keyword evidence="1" id="KW-0378">Hydrolase</keyword>
<accession>A0A1F2WTZ0</accession>
<comment type="caution">
    <text evidence="3">The sequence shown here is derived from an EMBL/GenBank/DDBJ whole genome shotgun (WGS) entry which is preliminary data.</text>
</comment>
<proteinExistence type="predicted"/>
<dbReference type="CDD" id="cd03443">
    <property type="entry name" value="PaaI_thioesterase"/>
    <property type="match status" value="1"/>
</dbReference>
<sequence>MQTVDEKTKELIALDPFANILGIEVLEVKPGWARSALKLREDDLNFLGMVHGAAIFSLADAAFAAASNSFGTKAVALSISIDFMAAADPGDELFAEVELVSRAGKMGCYNMQVENSNGKLIAQCRGWAYHTDKPFEE</sequence>